<dbReference type="PANTHER" id="PTHR34145:SF68">
    <property type="entry name" value="FBD DOMAIN-CONTAINING PROTEIN"/>
    <property type="match status" value="1"/>
</dbReference>
<dbReference type="SUPFAM" id="SSF81383">
    <property type="entry name" value="F-box domain"/>
    <property type="match status" value="1"/>
</dbReference>
<dbReference type="AlphaFoldDB" id="A0AAV0YDA8"/>
<dbReference type="Proteomes" id="UP001157006">
    <property type="component" value="Unassembled WGS sequence"/>
</dbReference>
<dbReference type="Pfam" id="PF12937">
    <property type="entry name" value="F-box-like"/>
    <property type="match status" value="1"/>
</dbReference>
<dbReference type="InterPro" id="IPR053772">
    <property type="entry name" value="At1g61320/At1g61330-like"/>
</dbReference>
<protein>
    <recommendedName>
        <fullName evidence="1">F-box domain-containing protein</fullName>
    </recommendedName>
</protein>
<dbReference type="Gene3D" id="1.20.1280.50">
    <property type="match status" value="1"/>
</dbReference>
<dbReference type="InterPro" id="IPR036047">
    <property type="entry name" value="F-box-like_dom_sf"/>
</dbReference>
<dbReference type="CDD" id="cd09917">
    <property type="entry name" value="F-box_SF"/>
    <property type="match status" value="1"/>
</dbReference>
<accession>A0AAV0YDA8</accession>
<dbReference type="PROSITE" id="PS50181">
    <property type="entry name" value="FBOX"/>
    <property type="match status" value="1"/>
</dbReference>
<sequence>MRKKLEESRIKQCKMESNNNYQVGNAKRRIVSQRNKRQHATEMKDFISFLPLELMLCVFSFLTLEELILASLVSKEWAHLVKIYLSVVPSNLNLDELKMSTGIINSHRTILPHELVNISLMTRVSISNSIISGNKKFKQFVSRALYLYSRCKVKKLFLNLCYNGYHSSRQMVDQWIQFVMTNEVTELEINFSNGILIGYDVTSKPYEFPYIQPTSKSLVSLKLNLCNFLKSNLQAFCYLQCLFLKFVKILDFSIEDLATKCTMLKDLTIACCLIPLNFMVCKKDINFRSITVIRCFSKRGPLFPIDISSPKLLMFNLENCHLNTETNIKAPNLIEMGIRINKLYTNSGHRETLIKLLGHFSQCQTLLLNTWCIQVLSYEVNFIQSLPFSFKNLKHLKLQSGLEKEELIGISYLMRKCSYMECLTLHFHEARQILWDDLEEQNHIFFDFEDDQYWQTQTSTFYCLEYCLKEVCVYSDFGRNLEMHMLRFLLENAKVLEKMFLYTHQKIRGQEVKQQLSNSQKASPIAKLFIFDL</sequence>
<dbReference type="EMBL" id="CATIWC010001191">
    <property type="protein sequence ID" value="CAI8583916.1"/>
    <property type="molecule type" value="Genomic_DNA"/>
</dbReference>
<dbReference type="InterPro" id="IPR006566">
    <property type="entry name" value="FBD"/>
</dbReference>
<evidence type="ECO:0000259" key="1">
    <source>
        <dbReference type="PROSITE" id="PS50181"/>
    </source>
</evidence>
<comment type="caution">
    <text evidence="2">The sequence shown here is derived from an EMBL/GenBank/DDBJ whole genome shotgun (WGS) entry which is preliminary data.</text>
</comment>
<dbReference type="InterPro" id="IPR001810">
    <property type="entry name" value="F-box_dom"/>
</dbReference>
<proteinExistence type="predicted"/>
<keyword evidence="3" id="KW-1185">Reference proteome</keyword>
<dbReference type="PANTHER" id="PTHR34145">
    <property type="entry name" value="OS02G0105600 PROTEIN"/>
    <property type="match status" value="1"/>
</dbReference>
<dbReference type="Pfam" id="PF08387">
    <property type="entry name" value="FBD"/>
    <property type="match status" value="1"/>
</dbReference>
<evidence type="ECO:0000313" key="2">
    <source>
        <dbReference type="EMBL" id="CAI8583916.1"/>
    </source>
</evidence>
<reference evidence="2 3" key="1">
    <citation type="submission" date="2023-01" db="EMBL/GenBank/DDBJ databases">
        <authorList>
            <person name="Kreplak J."/>
        </authorList>
    </citation>
    <scope>NUCLEOTIDE SEQUENCE [LARGE SCALE GENOMIC DNA]</scope>
</reference>
<dbReference type="SMART" id="SM00579">
    <property type="entry name" value="FBD"/>
    <property type="match status" value="1"/>
</dbReference>
<gene>
    <name evidence="2" type="ORF">VFH_U050280</name>
</gene>
<organism evidence="2 3">
    <name type="scientific">Vicia faba</name>
    <name type="common">Broad bean</name>
    <name type="synonym">Faba vulgaris</name>
    <dbReference type="NCBI Taxonomy" id="3906"/>
    <lineage>
        <taxon>Eukaryota</taxon>
        <taxon>Viridiplantae</taxon>
        <taxon>Streptophyta</taxon>
        <taxon>Embryophyta</taxon>
        <taxon>Tracheophyta</taxon>
        <taxon>Spermatophyta</taxon>
        <taxon>Magnoliopsida</taxon>
        <taxon>eudicotyledons</taxon>
        <taxon>Gunneridae</taxon>
        <taxon>Pentapetalae</taxon>
        <taxon>rosids</taxon>
        <taxon>fabids</taxon>
        <taxon>Fabales</taxon>
        <taxon>Fabaceae</taxon>
        <taxon>Papilionoideae</taxon>
        <taxon>50 kb inversion clade</taxon>
        <taxon>NPAAA clade</taxon>
        <taxon>Hologalegina</taxon>
        <taxon>IRL clade</taxon>
        <taxon>Fabeae</taxon>
        <taxon>Vicia</taxon>
    </lineage>
</organism>
<feature type="domain" description="F-box" evidence="1">
    <location>
        <begin position="44"/>
        <end position="82"/>
    </location>
</feature>
<name>A0AAV0YDA8_VICFA</name>
<evidence type="ECO:0000313" key="3">
    <source>
        <dbReference type="Proteomes" id="UP001157006"/>
    </source>
</evidence>